<keyword evidence="4" id="KW-1185">Reference proteome</keyword>
<reference evidence="3" key="1">
    <citation type="journal article" date="2019" name="Environ. Microbiol.">
        <title>Fungal ecological strategies reflected in gene transcription - a case study of two litter decomposers.</title>
        <authorList>
            <person name="Barbi F."/>
            <person name="Kohler A."/>
            <person name="Barry K."/>
            <person name="Baskaran P."/>
            <person name="Daum C."/>
            <person name="Fauchery L."/>
            <person name="Ihrmark K."/>
            <person name="Kuo A."/>
            <person name="LaButti K."/>
            <person name="Lipzen A."/>
            <person name="Morin E."/>
            <person name="Grigoriev I.V."/>
            <person name="Henrissat B."/>
            <person name="Lindahl B."/>
            <person name="Martin F."/>
        </authorList>
    </citation>
    <scope>NUCLEOTIDE SEQUENCE</scope>
    <source>
        <strain evidence="3">JB14</strain>
    </source>
</reference>
<dbReference type="EMBL" id="ML769383">
    <property type="protein sequence ID" value="KAE9411455.1"/>
    <property type="molecule type" value="Genomic_DNA"/>
</dbReference>
<keyword evidence="1" id="KW-0472">Membrane</keyword>
<feature type="transmembrane region" description="Helical" evidence="1">
    <location>
        <begin position="93"/>
        <end position="114"/>
    </location>
</feature>
<protein>
    <recommendedName>
        <fullName evidence="2">DUF6534 domain-containing protein</fullName>
    </recommendedName>
</protein>
<evidence type="ECO:0000256" key="1">
    <source>
        <dbReference type="SAM" id="Phobius"/>
    </source>
</evidence>
<accession>A0A6A4IUR1</accession>
<dbReference type="PANTHER" id="PTHR40465:SF1">
    <property type="entry name" value="DUF6534 DOMAIN-CONTAINING PROTEIN"/>
    <property type="match status" value="1"/>
</dbReference>
<dbReference type="InterPro" id="IPR045339">
    <property type="entry name" value="DUF6534"/>
</dbReference>
<dbReference type="Pfam" id="PF20152">
    <property type="entry name" value="DUF6534"/>
    <property type="match status" value="1"/>
</dbReference>
<evidence type="ECO:0000259" key="2">
    <source>
        <dbReference type="Pfam" id="PF20152"/>
    </source>
</evidence>
<dbReference type="OrthoDB" id="2681808at2759"/>
<evidence type="ECO:0000313" key="4">
    <source>
        <dbReference type="Proteomes" id="UP000799118"/>
    </source>
</evidence>
<dbReference type="Proteomes" id="UP000799118">
    <property type="component" value="Unassembled WGS sequence"/>
</dbReference>
<name>A0A6A4IUR1_9AGAR</name>
<feature type="transmembrane region" description="Helical" evidence="1">
    <location>
        <begin position="126"/>
        <end position="148"/>
    </location>
</feature>
<keyword evidence="1" id="KW-0812">Transmembrane</keyword>
<feature type="domain" description="DUF6534" evidence="2">
    <location>
        <begin position="173"/>
        <end position="264"/>
    </location>
</feature>
<proteinExistence type="predicted"/>
<feature type="transmembrane region" description="Helical" evidence="1">
    <location>
        <begin position="168"/>
        <end position="188"/>
    </location>
</feature>
<feature type="transmembrane region" description="Helical" evidence="1">
    <location>
        <begin position="215"/>
        <end position="237"/>
    </location>
</feature>
<dbReference type="AlphaFoldDB" id="A0A6A4IUR1"/>
<keyword evidence="1" id="KW-1133">Transmembrane helix</keyword>
<organism evidence="3 4">
    <name type="scientific">Gymnopus androsaceus JB14</name>
    <dbReference type="NCBI Taxonomy" id="1447944"/>
    <lineage>
        <taxon>Eukaryota</taxon>
        <taxon>Fungi</taxon>
        <taxon>Dikarya</taxon>
        <taxon>Basidiomycota</taxon>
        <taxon>Agaricomycotina</taxon>
        <taxon>Agaricomycetes</taxon>
        <taxon>Agaricomycetidae</taxon>
        <taxon>Agaricales</taxon>
        <taxon>Marasmiineae</taxon>
        <taxon>Omphalotaceae</taxon>
        <taxon>Gymnopus</taxon>
    </lineage>
</organism>
<sequence>MSAGLSVAEQAQINILLGGVVVGNYLSYLTMGIVLSSAWTYFTNFPADRWWFKALVILCVSMCIGDTIGTGIWSYDWAVANYGNPAALTFTHWGLSAESFFFGSCGLAVQLFYAWRVWIISMRKNWILPVVIGCLSILSWCLICWMIHIPGTHKSISDFALARPAAYIWFGGSVGADVLITSSMIYYLDLRFRMKPEFPSGVSANWFFHRRLRKLIVQTVECNFLSLFAQAFILGFVSYSKFGFYYVAMGMMLAKISTFSLLVSCTFLLSLRGSPA</sequence>
<evidence type="ECO:0000313" key="3">
    <source>
        <dbReference type="EMBL" id="KAE9411455.1"/>
    </source>
</evidence>
<feature type="transmembrane region" description="Helical" evidence="1">
    <location>
        <begin position="54"/>
        <end position="73"/>
    </location>
</feature>
<feature type="transmembrane region" description="Helical" evidence="1">
    <location>
        <begin position="25"/>
        <end position="42"/>
    </location>
</feature>
<gene>
    <name evidence="3" type="ORF">BT96DRAFT_13280</name>
</gene>
<feature type="transmembrane region" description="Helical" evidence="1">
    <location>
        <begin position="243"/>
        <end position="271"/>
    </location>
</feature>
<dbReference type="PANTHER" id="PTHR40465">
    <property type="entry name" value="CHROMOSOME 1, WHOLE GENOME SHOTGUN SEQUENCE"/>
    <property type="match status" value="1"/>
</dbReference>